<evidence type="ECO:0000259" key="8">
    <source>
        <dbReference type="PROSITE" id="PS50842"/>
    </source>
</evidence>
<dbReference type="PRINTS" id="PR01225">
    <property type="entry name" value="EXPANSNFAMLY"/>
</dbReference>
<evidence type="ECO:0000256" key="4">
    <source>
        <dbReference type="ARBA" id="ARBA00022729"/>
    </source>
</evidence>
<keyword evidence="5" id="KW-0472">Membrane</keyword>
<keyword evidence="2 7" id="KW-0134">Cell wall</keyword>
<protein>
    <recommendedName>
        <fullName evidence="7">Expansin</fullName>
    </recommendedName>
</protein>
<dbReference type="Pfam" id="PF03330">
    <property type="entry name" value="DPBB_1"/>
    <property type="match status" value="1"/>
</dbReference>
<comment type="similarity">
    <text evidence="1 7">Belongs to the expansin family. Expansin A subfamily.</text>
</comment>
<evidence type="ECO:0000256" key="1">
    <source>
        <dbReference type="ARBA" id="ARBA00005392"/>
    </source>
</evidence>
<evidence type="ECO:0000256" key="2">
    <source>
        <dbReference type="ARBA" id="ARBA00022512"/>
    </source>
</evidence>
<name>A0A9R0IVS1_SPIOL</name>
<dbReference type="GO" id="GO:0005576">
    <property type="term" value="C:extracellular region"/>
    <property type="evidence" value="ECO:0007669"/>
    <property type="project" value="InterPro"/>
</dbReference>
<evidence type="ECO:0000256" key="3">
    <source>
        <dbReference type="ARBA" id="ARBA00022525"/>
    </source>
</evidence>
<sequence length="271" mass="29302">MPLHSLLPLITTTHTLFLIFSLLRSPTFSTAHYNPSPSTPSPLISEWESARATYYAGTNPRDIVGGACGYGDLDKAGYGKATVGLSTALFSKGQICGACYEVRCVEDLRNCIPGTSILVTATNFCAPNYGFTADGGGRCNPPNKHFVLPIEAFEKIALWKAGNMAIQYRRMRCRKEGGIRFAIDGSGVFISVLVSNVAGAGDVVGLKVKGSQTGWLPMSRNWGQNWILNANLKNQPLSFEVTTSDGAILMSYNVAPKSWKIGQTFDGKQFD</sequence>
<dbReference type="PRINTS" id="PR01226">
    <property type="entry name" value="EXPANSIN"/>
</dbReference>
<dbReference type="Pfam" id="PF01357">
    <property type="entry name" value="Expansin_C"/>
    <property type="match status" value="1"/>
</dbReference>
<organism evidence="10 11">
    <name type="scientific">Spinacia oleracea</name>
    <name type="common">Spinach</name>
    <dbReference type="NCBI Taxonomy" id="3562"/>
    <lineage>
        <taxon>Eukaryota</taxon>
        <taxon>Viridiplantae</taxon>
        <taxon>Streptophyta</taxon>
        <taxon>Embryophyta</taxon>
        <taxon>Tracheophyta</taxon>
        <taxon>Spermatophyta</taxon>
        <taxon>Magnoliopsida</taxon>
        <taxon>eudicotyledons</taxon>
        <taxon>Gunneridae</taxon>
        <taxon>Pentapetalae</taxon>
        <taxon>Caryophyllales</taxon>
        <taxon>Chenopodiaceae</taxon>
        <taxon>Chenopodioideae</taxon>
        <taxon>Anserineae</taxon>
        <taxon>Spinacia</taxon>
    </lineage>
</organism>
<dbReference type="SUPFAM" id="SSF50685">
    <property type="entry name" value="Barwin-like endoglucanases"/>
    <property type="match status" value="1"/>
</dbReference>
<dbReference type="InterPro" id="IPR007112">
    <property type="entry name" value="Expansin/allergen_DPBB_dom"/>
</dbReference>
<dbReference type="PANTHER" id="PTHR31867">
    <property type="entry name" value="EXPANSIN-A15"/>
    <property type="match status" value="1"/>
</dbReference>
<evidence type="ECO:0000259" key="9">
    <source>
        <dbReference type="PROSITE" id="PS50843"/>
    </source>
</evidence>
<feature type="domain" description="Expansin-like CBD" evidence="9">
    <location>
        <begin position="188"/>
        <end position="267"/>
    </location>
</feature>
<evidence type="ECO:0000256" key="6">
    <source>
        <dbReference type="ARBA" id="ARBA00023316"/>
    </source>
</evidence>
<feature type="domain" description="Expansin-like EG45" evidence="8">
    <location>
        <begin position="65"/>
        <end position="178"/>
    </location>
</feature>
<evidence type="ECO:0000256" key="7">
    <source>
        <dbReference type="RuleBase" id="RU365023"/>
    </source>
</evidence>
<dbReference type="Gene3D" id="2.40.40.10">
    <property type="entry name" value="RlpA-like domain"/>
    <property type="match status" value="1"/>
</dbReference>
<gene>
    <name evidence="11" type="primary">LOC110795338</name>
</gene>
<dbReference type="OrthoDB" id="5823761at2759"/>
<reference evidence="10" key="1">
    <citation type="journal article" date="2021" name="Nat. Commun.">
        <title>Genomic analyses provide insights into spinach domestication and the genetic basis of agronomic traits.</title>
        <authorList>
            <person name="Cai X."/>
            <person name="Sun X."/>
            <person name="Xu C."/>
            <person name="Sun H."/>
            <person name="Wang X."/>
            <person name="Ge C."/>
            <person name="Zhang Z."/>
            <person name="Wang Q."/>
            <person name="Fei Z."/>
            <person name="Jiao C."/>
            <person name="Wang Q."/>
        </authorList>
    </citation>
    <scope>NUCLEOTIDE SEQUENCE [LARGE SCALE GENOMIC DNA]</scope>
    <source>
        <strain evidence="10">cv. Varoflay</strain>
    </source>
</reference>
<dbReference type="PROSITE" id="PS50842">
    <property type="entry name" value="EXPANSIN_EG45"/>
    <property type="match status" value="1"/>
</dbReference>
<dbReference type="CDD" id="cd22274">
    <property type="entry name" value="DPBB_EXPA_N"/>
    <property type="match status" value="1"/>
</dbReference>
<dbReference type="Gene3D" id="2.60.40.760">
    <property type="entry name" value="Expansin, cellulose-binding-like domain"/>
    <property type="match status" value="1"/>
</dbReference>
<accession>A0A9R0IVS1</accession>
<dbReference type="PROSITE" id="PS50843">
    <property type="entry name" value="EXPANSIN_CBD"/>
    <property type="match status" value="1"/>
</dbReference>
<dbReference type="Proteomes" id="UP000813463">
    <property type="component" value="Chromosome 4"/>
</dbReference>
<proteinExistence type="inferred from homology"/>
<keyword evidence="10" id="KW-1185">Reference proteome</keyword>
<dbReference type="GO" id="GO:0009664">
    <property type="term" value="P:plant-type cell wall organization"/>
    <property type="evidence" value="ECO:0007669"/>
    <property type="project" value="InterPro"/>
</dbReference>
<dbReference type="AlphaFoldDB" id="A0A9R0IVS1"/>
<comment type="subcellular location">
    <subcellularLocation>
        <location evidence="7">Secreted</location>
        <location evidence="7">Cell wall</location>
    </subcellularLocation>
    <subcellularLocation>
        <location evidence="7">Membrane</location>
        <topology evidence="7">Peripheral membrane protein</topology>
    </subcellularLocation>
</comment>
<feature type="signal peptide" evidence="7">
    <location>
        <begin position="1"/>
        <end position="31"/>
    </location>
</feature>
<keyword evidence="4 7" id="KW-0732">Signal</keyword>
<comment type="function">
    <text evidence="7">Causes loosening and extension of plant cell walls by disrupting non-covalent bonding between cellulose microfibrils and matrix glucans. No enzymatic activity has been found.</text>
</comment>
<dbReference type="InterPro" id="IPR036908">
    <property type="entry name" value="RlpA-like_sf"/>
</dbReference>
<dbReference type="SUPFAM" id="SSF49590">
    <property type="entry name" value="PHL pollen allergen"/>
    <property type="match status" value="1"/>
</dbReference>
<keyword evidence="3 7" id="KW-0964">Secreted</keyword>
<dbReference type="InterPro" id="IPR002963">
    <property type="entry name" value="Expansin"/>
</dbReference>
<reference evidence="11" key="2">
    <citation type="submission" date="2025-08" db="UniProtKB">
        <authorList>
            <consortium name="RefSeq"/>
        </authorList>
    </citation>
    <scope>IDENTIFICATION</scope>
    <source>
        <tissue evidence="11">Leaf</tissue>
    </source>
</reference>
<feature type="chain" id="PRO_5040542416" description="Expansin" evidence="7">
    <location>
        <begin position="32"/>
        <end position="271"/>
    </location>
</feature>
<dbReference type="KEGG" id="soe:110795338"/>
<keyword evidence="6 7" id="KW-0961">Cell wall biogenesis/degradation</keyword>
<evidence type="ECO:0000313" key="11">
    <source>
        <dbReference type="RefSeq" id="XP_021856037.1"/>
    </source>
</evidence>
<evidence type="ECO:0000256" key="5">
    <source>
        <dbReference type="ARBA" id="ARBA00023136"/>
    </source>
</evidence>
<dbReference type="RefSeq" id="XP_021856037.1">
    <property type="nucleotide sequence ID" value="XM_022000345.2"/>
</dbReference>
<dbReference type="GeneID" id="110795338"/>
<evidence type="ECO:0000313" key="10">
    <source>
        <dbReference type="Proteomes" id="UP000813463"/>
    </source>
</evidence>
<dbReference type="InterPro" id="IPR007117">
    <property type="entry name" value="Expansin_CBD"/>
</dbReference>
<dbReference type="GO" id="GO:0009653">
    <property type="term" value="P:anatomical structure morphogenesis"/>
    <property type="evidence" value="ECO:0007669"/>
    <property type="project" value="UniProtKB-ARBA"/>
</dbReference>
<dbReference type="InterPro" id="IPR036749">
    <property type="entry name" value="Expansin_CBD_sf"/>
</dbReference>
<dbReference type="SMART" id="SM00837">
    <property type="entry name" value="DPBB_1"/>
    <property type="match status" value="1"/>
</dbReference>
<dbReference type="InterPro" id="IPR009009">
    <property type="entry name" value="RlpA-like_DPBB"/>
</dbReference>
<dbReference type="GO" id="GO:0016020">
    <property type="term" value="C:membrane"/>
    <property type="evidence" value="ECO:0007669"/>
    <property type="project" value="UniProtKB-SubCell"/>
</dbReference>
<dbReference type="InterPro" id="IPR007118">
    <property type="entry name" value="Expan_Lol_pI"/>
</dbReference>